<feature type="non-terminal residue" evidence="1">
    <location>
        <position position="1"/>
    </location>
</feature>
<organism evidence="1 2">
    <name type="scientific">Pristionchus mayeri</name>
    <dbReference type="NCBI Taxonomy" id="1317129"/>
    <lineage>
        <taxon>Eukaryota</taxon>
        <taxon>Metazoa</taxon>
        <taxon>Ecdysozoa</taxon>
        <taxon>Nematoda</taxon>
        <taxon>Chromadorea</taxon>
        <taxon>Rhabditida</taxon>
        <taxon>Rhabditina</taxon>
        <taxon>Diplogasteromorpha</taxon>
        <taxon>Diplogasteroidea</taxon>
        <taxon>Neodiplogasteridae</taxon>
        <taxon>Pristionchus</taxon>
    </lineage>
</organism>
<accession>A0AAN5CZ39</accession>
<dbReference type="EMBL" id="BTRK01000005">
    <property type="protein sequence ID" value="GMR53396.1"/>
    <property type="molecule type" value="Genomic_DNA"/>
</dbReference>
<reference evidence="2" key="1">
    <citation type="submission" date="2022-10" db="EMBL/GenBank/DDBJ databases">
        <title>Genome assembly of Pristionchus species.</title>
        <authorList>
            <person name="Yoshida K."/>
            <person name="Sommer R.J."/>
        </authorList>
    </citation>
    <scope>NUCLEOTIDE SEQUENCE [LARGE SCALE GENOMIC DNA]</scope>
    <source>
        <strain evidence="2">RS5460</strain>
    </source>
</reference>
<proteinExistence type="predicted"/>
<dbReference type="AlphaFoldDB" id="A0AAN5CZ39"/>
<protein>
    <submittedName>
        <fullName evidence="1">Uncharacterized protein</fullName>
    </submittedName>
</protein>
<feature type="non-terminal residue" evidence="1">
    <location>
        <position position="116"/>
    </location>
</feature>
<evidence type="ECO:0000313" key="1">
    <source>
        <dbReference type="EMBL" id="GMR53396.1"/>
    </source>
</evidence>
<keyword evidence="2" id="KW-1185">Reference proteome</keyword>
<sequence>YGITQRRLTKIVSTVNNANKGDILAKGKKFVEEARELIVDFPLHAVVNADQSGFVKEMIKNRTLDFKGAKDVVVVAQSKSATTHSFTVLPILRADGTLAEKMYIVMSERTGKFPQK</sequence>
<comment type="caution">
    <text evidence="1">The sequence shown here is derived from an EMBL/GenBank/DDBJ whole genome shotgun (WGS) entry which is preliminary data.</text>
</comment>
<evidence type="ECO:0000313" key="2">
    <source>
        <dbReference type="Proteomes" id="UP001328107"/>
    </source>
</evidence>
<dbReference type="Proteomes" id="UP001328107">
    <property type="component" value="Unassembled WGS sequence"/>
</dbReference>
<name>A0AAN5CZ39_9BILA</name>
<gene>
    <name evidence="1" type="ORF">PMAYCL1PPCAC_23591</name>
</gene>